<feature type="domain" description="Bacterial bifunctional deaminase-reductase C-terminal" evidence="1">
    <location>
        <begin position="5"/>
        <end position="185"/>
    </location>
</feature>
<name>A0A2R7YV66_9ACTN</name>
<dbReference type="PANTHER" id="PTHR38011">
    <property type="entry name" value="DIHYDROFOLATE REDUCTASE FAMILY PROTEIN (AFU_ORTHOLOGUE AFUA_8G06820)"/>
    <property type="match status" value="1"/>
</dbReference>
<evidence type="ECO:0000313" key="2">
    <source>
        <dbReference type="EMBL" id="PUA80262.1"/>
    </source>
</evidence>
<keyword evidence="3" id="KW-1185">Reference proteome</keyword>
<comment type="caution">
    <text evidence="2">The sequence shown here is derived from an EMBL/GenBank/DDBJ whole genome shotgun (WGS) entry which is preliminary data.</text>
</comment>
<dbReference type="GO" id="GO:0008703">
    <property type="term" value="F:5-amino-6-(5-phosphoribosylamino)uracil reductase activity"/>
    <property type="evidence" value="ECO:0007669"/>
    <property type="project" value="InterPro"/>
</dbReference>
<sequence length="193" mass="20725">MGVRLVVAASTSLDGVMQAPASPDEDRDGDFRYGGWMLPYVDAGVDEAMAATFAGAGSMLLGRRTHDILAAFWPTHPEEPGAEHLNALRKYVVTRRGITTDWHNTEVLHGDAALTVEDLKARETSTIVVQGSTELIRTLAEARLVDEVHLFVFPVVLGAGKRFMAGPPAVGLRLLRSSTSQSGVVSSAYAVEH</sequence>
<dbReference type="InterPro" id="IPR024072">
    <property type="entry name" value="DHFR-like_dom_sf"/>
</dbReference>
<dbReference type="InterPro" id="IPR002734">
    <property type="entry name" value="RibDG_C"/>
</dbReference>
<dbReference type="InterPro" id="IPR050765">
    <property type="entry name" value="Riboflavin_Biosynth_HTPR"/>
</dbReference>
<dbReference type="PANTHER" id="PTHR38011:SF2">
    <property type="entry name" value="BIFUNCTIONAL DEAMINASE-REDUCTASE DOMAIN PROTEIN"/>
    <property type="match status" value="1"/>
</dbReference>
<evidence type="ECO:0000313" key="3">
    <source>
        <dbReference type="Proteomes" id="UP000244867"/>
    </source>
</evidence>
<dbReference type="Pfam" id="PF01872">
    <property type="entry name" value="RibD_C"/>
    <property type="match status" value="1"/>
</dbReference>
<dbReference type="OrthoDB" id="3471498at2"/>
<organism evidence="2 3">
    <name type="scientific">Nocardioides currus</name>
    <dbReference type="NCBI Taxonomy" id="2133958"/>
    <lineage>
        <taxon>Bacteria</taxon>
        <taxon>Bacillati</taxon>
        <taxon>Actinomycetota</taxon>
        <taxon>Actinomycetes</taxon>
        <taxon>Propionibacteriales</taxon>
        <taxon>Nocardioidaceae</taxon>
        <taxon>Nocardioides</taxon>
    </lineage>
</organism>
<evidence type="ECO:0000259" key="1">
    <source>
        <dbReference type="Pfam" id="PF01872"/>
    </source>
</evidence>
<protein>
    <submittedName>
        <fullName evidence="2">Deaminase</fullName>
    </submittedName>
</protein>
<dbReference type="SUPFAM" id="SSF53597">
    <property type="entry name" value="Dihydrofolate reductase-like"/>
    <property type="match status" value="1"/>
</dbReference>
<dbReference type="Proteomes" id="UP000244867">
    <property type="component" value="Unassembled WGS sequence"/>
</dbReference>
<gene>
    <name evidence="2" type="ORF">C7S10_14045</name>
</gene>
<dbReference type="AlphaFoldDB" id="A0A2R7YV66"/>
<dbReference type="RefSeq" id="WP_108345071.1">
    <property type="nucleotide sequence ID" value="NZ_PYXZ01000006.1"/>
</dbReference>
<dbReference type="GO" id="GO:0009231">
    <property type="term" value="P:riboflavin biosynthetic process"/>
    <property type="evidence" value="ECO:0007669"/>
    <property type="project" value="InterPro"/>
</dbReference>
<proteinExistence type="predicted"/>
<dbReference type="Gene3D" id="3.40.430.10">
    <property type="entry name" value="Dihydrofolate Reductase, subunit A"/>
    <property type="match status" value="1"/>
</dbReference>
<reference evidence="2 3" key="1">
    <citation type="submission" date="2018-03" db="EMBL/GenBank/DDBJ databases">
        <authorList>
            <person name="Keele B.F."/>
        </authorList>
    </citation>
    <scope>NUCLEOTIDE SEQUENCE [LARGE SCALE GENOMIC DNA]</scope>
    <source>
        <strain evidence="2 3">IB-3</strain>
    </source>
</reference>
<dbReference type="EMBL" id="PYXZ01000006">
    <property type="protein sequence ID" value="PUA80262.1"/>
    <property type="molecule type" value="Genomic_DNA"/>
</dbReference>
<accession>A0A2R7YV66</accession>